<accession>A0A0A9BSN3</accession>
<name>A0A0A9BSN3_ARUDO</name>
<evidence type="ECO:0000313" key="1">
    <source>
        <dbReference type="EMBL" id="JAD64155.1"/>
    </source>
</evidence>
<dbReference type="AlphaFoldDB" id="A0A0A9BSN3"/>
<organism evidence="1">
    <name type="scientific">Arundo donax</name>
    <name type="common">Giant reed</name>
    <name type="synonym">Donax arundinaceus</name>
    <dbReference type="NCBI Taxonomy" id="35708"/>
    <lineage>
        <taxon>Eukaryota</taxon>
        <taxon>Viridiplantae</taxon>
        <taxon>Streptophyta</taxon>
        <taxon>Embryophyta</taxon>
        <taxon>Tracheophyta</taxon>
        <taxon>Spermatophyta</taxon>
        <taxon>Magnoliopsida</taxon>
        <taxon>Liliopsida</taxon>
        <taxon>Poales</taxon>
        <taxon>Poaceae</taxon>
        <taxon>PACMAD clade</taxon>
        <taxon>Arundinoideae</taxon>
        <taxon>Arundineae</taxon>
        <taxon>Arundo</taxon>
    </lineage>
</organism>
<sequence length="25" mass="2908">MDNYEKEARNKQLINSLVIKKSATN</sequence>
<protein>
    <submittedName>
        <fullName evidence="1">Uncharacterized protein</fullName>
    </submittedName>
</protein>
<reference evidence="1" key="2">
    <citation type="journal article" date="2015" name="Data Brief">
        <title>Shoot transcriptome of the giant reed, Arundo donax.</title>
        <authorList>
            <person name="Barrero R.A."/>
            <person name="Guerrero F.D."/>
            <person name="Moolhuijzen P."/>
            <person name="Goolsby J.A."/>
            <person name="Tidwell J."/>
            <person name="Bellgard S.E."/>
            <person name="Bellgard M.I."/>
        </authorList>
    </citation>
    <scope>NUCLEOTIDE SEQUENCE</scope>
    <source>
        <tissue evidence="1">Shoot tissue taken approximately 20 cm above the soil surface</tissue>
    </source>
</reference>
<reference evidence="1" key="1">
    <citation type="submission" date="2014-09" db="EMBL/GenBank/DDBJ databases">
        <authorList>
            <person name="Magalhaes I.L.F."/>
            <person name="Oliveira U."/>
            <person name="Santos F.R."/>
            <person name="Vidigal T.H.D.A."/>
            <person name="Brescovit A.D."/>
            <person name="Santos A.J."/>
        </authorList>
    </citation>
    <scope>NUCLEOTIDE SEQUENCE</scope>
    <source>
        <tissue evidence="1">Shoot tissue taken approximately 20 cm above the soil surface</tissue>
    </source>
</reference>
<proteinExistence type="predicted"/>
<dbReference type="EMBL" id="GBRH01233740">
    <property type="protein sequence ID" value="JAD64155.1"/>
    <property type="molecule type" value="Transcribed_RNA"/>
</dbReference>